<proteinExistence type="predicted"/>
<dbReference type="SMART" id="SM00388">
    <property type="entry name" value="HisKA"/>
    <property type="match status" value="1"/>
</dbReference>
<dbReference type="InterPro" id="IPR011006">
    <property type="entry name" value="CheY-like_superfamily"/>
</dbReference>
<accession>A0ABU3VKQ5</accession>
<dbReference type="Pfam" id="PF02518">
    <property type="entry name" value="HATPase_c"/>
    <property type="match status" value="1"/>
</dbReference>
<feature type="transmembrane region" description="Helical" evidence="6">
    <location>
        <begin position="152"/>
        <end position="174"/>
    </location>
</feature>
<dbReference type="InterPro" id="IPR001789">
    <property type="entry name" value="Sig_transdc_resp-reg_receiver"/>
</dbReference>
<dbReference type="CDD" id="cd16922">
    <property type="entry name" value="HATPase_EvgS-ArcB-TorS-like"/>
    <property type="match status" value="1"/>
</dbReference>
<feature type="domain" description="Histidine kinase" evidence="7">
    <location>
        <begin position="250"/>
        <end position="470"/>
    </location>
</feature>
<gene>
    <name evidence="9" type="ORF">QO231_22880</name>
</gene>
<evidence type="ECO:0000256" key="4">
    <source>
        <dbReference type="ARBA" id="ARBA00023012"/>
    </source>
</evidence>
<dbReference type="SUPFAM" id="SSF52172">
    <property type="entry name" value="CheY-like"/>
    <property type="match status" value="2"/>
</dbReference>
<dbReference type="Pfam" id="PF00512">
    <property type="entry name" value="HisKA"/>
    <property type="match status" value="1"/>
</dbReference>
<evidence type="ECO:0000256" key="2">
    <source>
        <dbReference type="ARBA" id="ARBA00012438"/>
    </source>
</evidence>
<dbReference type="InterPro" id="IPR005467">
    <property type="entry name" value="His_kinase_dom"/>
</dbReference>
<evidence type="ECO:0000256" key="5">
    <source>
        <dbReference type="PROSITE-ProRule" id="PRU00169"/>
    </source>
</evidence>
<feature type="modified residue" description="4-aspartylphosphate" evidence="5">
    <location>
        <position position="540"/>
    </location>
</feature>
<dbReference type="SMART" id="SM00448">
    <property type="entry name" value="REC"/>
    <property type="match status" value="2"/>
</dbReference>
<protein>
    <recommendedName>
        <fullName evidence="2">histidine kinase</fullName>
        <ecNumber evidence="2">2.7.13.3</ecNumber>
    </recommendedName>
</protein>
<comment type="caution">
    <text evidence="9">The sequence shown here is derived from an EMBL/GenBank/DDBJ whole genome shotgun (WGS) entry which is preliminary data.</text>
</comment>
<dbReference type="PRINTS" id="PR00344">
    <property type="entry name" value="BCTRLSENSOR"/>
</dbReference>
<keyword evidence="3 5" id="KW-0597">Phosphoprotein</keyword>
<dbReference type="InterPro" id="IPR004358">
    <property type="entry name" value="Sig_transdc_His_kin-like_C"/>
</dbReference>
<comment type="catalytic activity">
    <reaction evidence="1">
        <text>ATP + protein L-histidine = ADP + protein N-phospho-L-histidine.</text>
        <dbReference type="EC" id="2.7.13.3"/>
    </reaction>
</comment>
<evidence type="ECO:0000259" key="8">
    <source>
        <dbReference type="PROSITE" id="PS50110"/>
    </source>
</evidence>
<reference evidence="10" key="1">
    <citation type="submission" date="2023-05" db="EMBL/GenBank/DDBJ databases">
        <title>Sedimentitalea sp. nov. JM2-8.</title>
        <authorList>
            <person name="Huang J."/>
        </authorList>
    </citation>
    <scope>NUCLEOTIDE SEQUENCE [LARGE SCALE GENOMIC DNA]</scope>
    <source>
        <strain evidence="10">KHS03</strain>
    </source>
</reference>
<evidence type="ECO:0000259" key="7">
    <source>
        <dbReference type="PROSITE" id="PS50109"/>
    </source>
</evidence>
<dbReference type="InterPro" id="IPR003594">
    <property type="entry name" value="HATPase_dom"/>
</dbReference>
<feature type="transmembrane region" description="Helical" evidence="6">
    <location>
        <begin position="12"/>
        <end position="32"/>
    </location>
</feature>
<evidence type="ECO:0000313" key="9">
    <source>
        <dbReference type="EMBL" id="MDU9006688.1"/>
    </source>
</evidence>
<evidence type="ECO:0000313" key="10">
    <source>
        <dbReference type="Proteomes" id="UP001255416"/>
    </source>
</evidence>
<dbReference type="SUPFAM" id="SSF55874">
    <property type="entry name" value="ATPase domain of HSP90 chaperone/DNA topoisomerase II/histidine kinase"/>
    <property type="match status" value="1"/>
</dbReference>
<keyword evidence="6" id="KW-0812">Transmembrane</keyword>
<keyword evidence="4" id="KW-0902">Two-component regulatory system</keyword>
<dbReference type="SUPFAM" id="SSF47384">
    <property type="entry name" value="Homodimeric domain of signal transducing histidine kinase"/>
    <property type="match status" value="1"/>
</dbReference>
<keyword evidence="6" id="KW-1133">Transmembrane helix</keyword>
<name>A0ABU3VKQ5_9RHOB</name>
<feature type="domain" description="Response regulatory" evidence="8">
    <location>
        <begin position="489"/>
        <end position="607"/>
    </location>
</feature>
<evidence type="ECO:0000256" key="3">
    <source>
        <dbReference type="ARBA" id="ARBA00022553"/>
    </source>
</evidence>
<dbReference type="RefSeq" id="WP_316781959.1">
    <property type="nucleotide sequence ID" value="NZ_JASMWN010000028.1"/>
</dbReference>
<dbReference type="PANTHER" id="PTHR45339">
    <property type="entry name" value="HYBRID SIGNAL TRANSDUCTION HISTIDINE KINASE J"/>
    <property type="match status" value="1"/>
</dbReference>
<dbReference type="Proteomes" id="UP001255416">
    <property type="component" value="Unassembled WGS sequence"/>
</dbReference>
<dbReference type="PROSITE" id="PS50110">
    <property type="entry name" value="RESPONSE_REGULATORY"/>
    <property type="match status" value="2"/>
</dbReference>
<sequence length="769" mass="84823">MAKLFKHMGLGVQIALSMALAAVLVMFLVGEYERRSETDRMNADLLAQADLTVSLISGLMIEPIIIQDTPVLNSAMQEALARNPKLLAISIKDNNGSVIAHTERSDFFTTATVSHFERDIIVEGEPFGTMEITWSTAEGQALIDENVQSSRLTIAATVFVLSLIFLLQTSVLAMRPLHNIHERMSAVIAGRPHDKVALPFFVSREFIALDHSVDVLQKTFAERDDREMALKEAKESADRASRAKSDFLANMSHEIRTPMNGVIGMAELILETALDEDQRLYAEVISKSGSALLSIINDILNFSKIEVGKMELDEAPFDLQSAMEDIVTLLATKASERGVEITLRYDPDLPKVFVGDVGRLRQVLTNIAGNAVKFTLDGYVYIDVNGSECADGYDLRIDVKDTGIGISPDKIAGVFNAFEQVDSARNRQFEGTGLGLAISTRLMRLMGGDISAISQENKGSTFTINVNLPVGDMRSTVPTDIEANLAGLRVLVVDDLKLNRMILSERLASWNVTTTLASSGAEALDILAKTDDGFDLIIQDYHMPRMDGEELARCIRAMNTYSMTPLIVLSSLDLSMSVAVREEIGACELLLKPVRSEQLKNTIARSLRMRSAPVHPGVTNEPEFDVDRTLSILVAEDNKTNRLIVKSMLKDADVSLTFAENGREALHQYIEIRPDMVLMDMSMPQMDGIEATHAIRNIENDQRIAHCPIIALTANALPEDQMRCLEAGMDDFLTKPINKRALITVVKTWRRRSRPRPDQTTLACGGAGR</sequence>
<feature type="domain" description="Response regulatory" evidence="8">
    <location>
        <begin position="631"/>
        <end position="750"/>
    </location>
</feature>
<keyword evidence="6" id="KW-0472">Membrane</keyword>
<dbReference type="InterPro" id="IPR036890">
    <property type="entry name" value="HATPase_C_sf"/>
</dbReference>
<dbReference type="InterPro" id="IPR003661">
    <property type="entry name" value="HisK_dim/P_dom"/>
</dbReference>
<evidence type="ECO:0000256" key="1">
    <source>
        <dbReference type="ARBA" id="ARBA00000085"/>
    </source>
</evidence>
<dbReference type="Gene3D" id="3.30.565.10">
    <property type="entry name" value="Histidine kinase-like ATPase, C-terminal domain"/>
    <property type="match status" value="1"/>
</dbReference>
<feature type="modified residue" description="4-aspartylphosphate" evidence="5">
    <location>
        <position position="680"/>
    </location>
</feature>
<dbReference type="PANTHER" id="PTHR45339:SF1">
    <property type="entry name" value="HYBRID SIGNAL TRANSDUCTION HISTIDINE KINASE J"/>
    <property type="match status" value="1"/>
</dbReference>
<dbReference type="CDD" id="cd17546">
    <property type="entry name" value="REC_hyHK_CKI1_RcsC-like"/>
    <property type="match status" value="2"/>
</dbReference>
<dbReference type="Gene3D" id="3.40.50.2300">
    <property type="match status" value="2"/>
</dbReference>
<dbReference type="CDD" id="cd00082">
    <property type="entry name" value="HisKA"/>
    <property type="match status" value="1"/>
</dbReference>
<dbReference type="Pfam" id="PF00072">
    <property type="entry name" value="Response_reg"/>
    <property type="match status" value="2"/>
</dbReference>
<dbReference type="Gene3D" id="1.10.287.130">
    <property type="match status" value="1"/>
</dbReference>
<evidence type="ECO:0000256" key="6">
    <source>
        <dbReference type="SAM" id="Phobius"/>
    </source>
</evidence>
<dbReference type="SMART" id="SM00387">
    <property type="entry name" value="HATPase_c"/>
    <property type="match status" value="1"/>
</dbReference>
<organism evidence="9 10">
    <name type="scientific">Sedimentitalea todarodis</name>
    <dbReference type="NCBI Taxonomy" id="1631240"/>
    <lineage>
        <taxon>Bacteria</taxon>
        <taxon>Pseudomonadati</taxon>
        <taxon>Pseudomonadota</taxon>
        <taxon>Alphaproteobacteria</taxon>
        <taxon>Rhodobacterales</taxon>
        <taxon>Paracoccaceae</taxon>
        <taxon>Sedimentitalea</taxon>
    </lineage>
</organism>
<dbReference type="PROSITE" id="PS50109">
    <property type="entry name" value="HIS_KIN"/>
    <property type="match status" value="1"/>
</dbReference>
<dbReference type="InterPro" id="IPR036097">
    <property type="entry name" value="HisK_dim/P_sf"/>
</dbReference>
<dbReference type="EC" id="2.7.13.3" evidence="2"/>
<keyword evidence="10" id="KW-1185">Reference proteome</keyword>
<dbReference type="EMBL" id="JASMWN010000028">
    <property type="protein sequence ID" value="MDU9006688.1"/>
    <property type="molecule type" value="Genomic_DNA"/>
</dbReference>